<feature type="transmembrane region" description="Helical" evidence="6">
    <location>
        <begin position="290"/>
        <end position="308"/>
    </location>
</feature>
<dbReference type="SMART" id="SM00849">
    <property type="entry name" value="Lactamase_B"/>
    <property type="match status" value="1"/>
</dbReference>
<sequence>MFTARRLWLARLLLAVFSAVVLMAFHGHQYISNIVKVDQADEDHSLTIQAVKELPWGDGLEVVASTNHAQGNLKLRWYKALIPLKPGDVIDAVIKTKPPHGLRNIGGFSYQRYLLAHNIVATGTIKSAALKKHQSTSWYWPKLRKSIRDQVKTLVAGNSQAGVLTALILGERKTISPTTRDAFQVTGTAHLMAISGLHVGMVFFAVATVVKAMLVQLVPIMTSAKRLMPNIWLPLKITTLKRLHPQTIAHLVGFLAAFGYGALSDFALPTIRALIFLAGWIIAGQWRWRLSAWRILMLAATLFVTVSPNVVYSASFWLSFFAVFAVLTGVAISRGFGVVGLRRLLIIQLCIFVVMLPLQSALFGQQSMLAPVVNLIAIPWVGLSILPAALLAVVALPVDESLANGLLWVANIQLDWLVRLLQEISRLNWQLLPIDGYSVVVVLISTALLLIWVWIARWLIHSRTLVVYTYSVALISVAVCWSAVYWRQYRPDFTLDVLDVGQGLSVVARKHTSTMIYDVGPAYPSGFNMADAVITPYFRQQGIPHIELLVLSHDDNDHIGSSKQLASAVSIGNYLAPKEVINKLAVPPKQLHDCHHGDAPVASGLTIRLLPTKPQDNANDNDRSCVVYVAEGLSGVLLPGDISKTVERGISTGDIAADILVAPHHGSDTSSSSTFIQAVNPDYVIYSAGYRNRWRLPAKKVQQRYQTAGVTELNTSTDGLIRFVFVHDHWRVQTYCDLVWPVWYECDRKEL</sequence>
<dbReference type="Gene3D" id="3.60.15.10">
    <property type="entry name" value="Ribonuclease Z/Hydroxyacylglutathione hydrolase-like"/>
    <property type="match status" value="1"/>
</dbReference>
<evidence type="ECO:0000313" key="9">
    <source>
        <dbReference type="Proteomes" id="UP001166251"/>
    </source>
</evidence>
<proteinExistence type="predicted"/>
<dbReference type="InterPro" id="IPR025405">
    <property type="entry name" value="DUF4131"/>
</dbReference>
<evidence type="ECO:0000256" key="2">
    <source>
        <dbReference type="ARBA" id="ARBA00022475"/>
    </source>
</evidence>
<keyword evidence="9" id="KW-1185">Reference proteome</keyword>
<dbReference type="InterPro" id="IPR004477">
    <property type="entry name" value="ComEC_N"/>
</dbReference>
<dbReference type="InterPro" id="IPR001279">
    <property type="entry name" value="Metallo-B-lactamas"/>
</dbReference>
<comment type="subcellular location">
    <subcellularLocation>
        <location evidence="1">Cell membrane</location>
        <topology evidence="1">Multi-pass membrane protein</topology>
    </subcellularLocation>
</comment>
<dbReference type="EMBL" id="JAHZSS010000003">
    <property type="protein sequence ID" value="MBW8190336.1"/>
    <property type="molecule type" value="Genomic_DNA"/>
</dbReference>
<dbReference type="Pfam" id="PF03772">
    <property type="entry name" value="Competence"/>
    <property type="match status" value="1"/>
</dbReference>
<gene>
    <name evidence="8" type="ORF">K0504_04745</name>
</gene>
<dbReference type="SUPFAM" id="SSF56281">
    <property type="entry name" value="Metallo-hydrolase/oxidoreductase"/>
    <property type="match status" value="1"/>
</dbReference>
<comment type="caution">
    <text evidence="8">The sequence shown here is derived from an EMBL/GenBank/DDBJ whole genome shotgun (WGS) entry which is preliminary data.</text>
</comment>
<dbReference type="NCBIfam" id="TIGR00360">
    <property type="entry name" value="ComEC_N-term"/>
    <property type="match status" value="1"/>
</dbReference>
<reference evidence="8" key="1">
    <citation type="submission" date="2021-07" db="EMBL/GenBank/DDBJ databases">
        <title>Neiella marina sp. nov., isolated from the intestinal content of sea cucumber Apostichopus japonicus.</title>
        <authorList>
            <person name="Bai X."/>
        </authorList>
    </citation>
    <scope>NUCLEOTIDE SEQUENCE</scope>
    <source>
        <strain evidence="8">126</strain>
    </source>
</reference>
<organism evidence="8 9">
    <name type="scientific">Neiella holothuriorum</name>
    <dbReference type="NCBI Taxonomy" id="2870530"/>
    <lineage>
        <taxon>Bacteria</taxon>
        <taxon>Pseudomonadati</taxon>
        <taxon>Pseudomonadota</taxon>
        <taxon>Gammaproteobacteria</taxon>
        <taxon>Alteromonadales</taxon>
        <taxon>Echinimonadaceae</taxon>
        <taxon>Neiella</taxon>
    </lineage>
</organism>
<keyword evidence="2" id="KW-1003">Cell membrane</keyword>
<evidence type="ECO:0000256" key="1">
    <source>
        <dbReference type="ARBA" id="ARBA00004651"/>
    </source>
</evidence>
<dbReference type="InterPro" id="IPR052159">
    <property type="entry name" value="Competence_DNA_uptake"/>
</dbReference>
<feature type="transmembrane region" description="Helical" evidence="6">
    <location>
        <begin position="344"/>
        <end position="363"/>
    </location>
</feature>
<name>A0ABS7EDE5_9GAMM</name>
<dbReference type="InterPro" id="IPR036866">
    <property type="entry name" value="RibonucZ/Hydroxyglut_hydro"/>
</dbReference>
<feature type="transmembrane region" description="Helical" evidence="6">
    <location>
        <begin position="375"/>
        <end position="398"/>
    </location>
</feature>
<keyword evidence="4 6" id="KW-1133">Transmembrane helix</keyword>
<dbReference type="Pfam" id="PF00753">
    <property type="entry name" value="Lactamase_B"/>
    <property type="match status" value="1"/>
</dbReference>
<evidence type="ECO:0000256" key="5">
    <source>
        <dbReference type="ARBA" id="ARBA00023136"/>
    </source>
</evidence>
<keyword evidence="5 6" id="KW-0472">Membrane</keyword>
<evidence type="ECO:0000313" key="8">
    <source>
        <dbReference type="EMBL" id="MBW8190336.1"/>
    </source>
</evidence>
<feature type="transmembrane region" description="Helical" evidence="6">
    <location>
        <begin position="243"/>
        <end position="260"/>
    </location>
</feature>
<accession>A0ABS7EDE5</accession>
<keyword evidence="3 6" id="KW-0812">Transmembrane</keyword>
<evidence type="ECO:0000259" key="7">
    <source>
        <dbReference type="SMART" id="SM00849"/>
    </source>
</evidence>
<dbReference type="NCBIfam" id="TIGR00361">
    <property type="entry name" value="ComEC_Rec2"/>
    <property type="match status" value="1"/>
</dbReference>
<dbReference type="PANTHER" id="PTHR30619">
    <property type="entry name" value="DNA INTERNALIZATION/COMPETENCE PROTEIN COMEC/REC2"/>
    <property type="match status" value="1"/>
</dbReference>
<dbReference type="PANTHER" id="PTHR30619:SF1">
    <property type="entry name" value="RECOMBINATION PROTEIN 2"/>
    <property type="match status" value="1"/>
</dbReference>
<feature type="transmembrane region" description="Helical" evidence="6">
    <location>
        <begin position="314"/>
        <end position="332"/>
    </location>
</feature>
<dbReference type="Proteomes" id="UP001166251">
    <property type="component" value="Unassembled WGS sequence"/>
</dbReference>
<dbReference type="CDD" id="cd07731">
    <property type="entry name" value="ComA-like_MBL-fold"/>
    <property type="match status" value="1"/>
</dbReference>
<feature type="transmembrane region" description="Helical" evidence="6">
    <location>
        <begin position="467"/>
        <end position="486"/>
    </location>
</feature>
<feature type="transmembrane region" description="Helical" evidence="6">
    <location>
        <begin position="434"/>
        <end position="455"/>
    </location>
</feature>
<evidence type="ECO:0000256" key="3">
    <source>
        <dbReference type="ARBA" id="ARBA00022692"/>
    </source>
</evidence>
<feature type="transmembrane region" description="Helical" evidence="6">
    <location>
        <begin position="201"/>
        <end position="222"/>
    </location>
</feature>
<dbReference type="Pfam" id="PF13567">
    <property type="entry name" value="DUF4131"/>
    <property type="match status" value="1"/>
</dbReference>
<evidence type="ECO:0000256" key="6">
    <source>
        <dbReference type="SAM" id="Phobius"/>
    </source>
</evidence>
<dbReference type="InterPro" id="IPR035681">
    <property type="entry name" value="ComA-like_MBL"/>
</dbReference>
<dbReference type="InterPro" id="IPR004797">
    <property type="entry name" value="Competence_ComEC/Rec2"/>
</dbReference>
<evidence type="ECO:0000256" key="4">
    <source>
        <dbReference type="ARBA" id="ARBA00022989"/>
    </source>
</evidence>
<protein>
    <submittedName>
        <fullName evidence="8">DNA internalization-related competence protein ComEC/Rec2</fullName>
    </submittedName>
</protein>
<feature type="domain" description="Metallo-beta-lactamase" evidence="7">
    <location>
        <begin position="502"/>
        <end position="690"/>
    </location>
</feature>